<proteinExistence type="predicted"/>
<feature type="signal peptide" evidence="3">
    <location>
        <begin position="1"/>
        <end position="33"/>
    </location>
</feature>
<name>A0A1J7J6T2_9PEZI</name>
<comment type="function">
    <text evidence="1">Component of the MICOS complex, a large protein complex of the mitochondrial inner membrane that plays crucial roles in the maintenance of crista junctions, inner membrane architecture, and formation of contact sites to the outer membrane.</text>
</comment>
<protein>
    <recommendedName>
        <fullName evidence="1">MICOS complex subunit</fullName>
    </recommendedName>
</protein>
<sequence>MAARILLRQRAMAPVTATLLAGSIALYPTVAHAEAPSSLHSKKPIYDDYDAPPTTATIPDLAKPASPQQTTSTTSAITAMITGNSTTPSSVPSHPRSPTPTDRLAAQIRQARLWLYARAASTESSLDALLTRVFDAEASASRTLSSLAPPPESGERLMPGAVYVLVSSMAGSIFARNRNVLLRVASPLGFGVAAAWTLLPVTMGNVSGLLWEYERKFPAVAEAHVKTREGLQKGVSFARVHARIGVQRVEETVRDAREAVEGWVRKGK</sequence>
<dbReference type="PANTHER" id="PTHR28268">
    <property type="entry name" value="MICOS SUBUNIT MIC26"/>
    <property type="match status" value="1"/>
</dbReference>
<keyword evidence="1" id="KW-0999">Mitochondrion inner membrane</keyword>
<comment type="subcellular location">
    <subcellularLocation>
        <location evidence="1">Mitochondrion inner membrane</location>
    </subcellularLocation>
</comment>
<dbReference type="OrthoDB" id="2399148at2759"/>
<dbReference type="InParanoid" id="A0A1J7J6T2"/>
<evidence type="ECO:0000313" key="5">
    <source>
        <dbReference type="Proteomes" id="UP000182658"/>
    </source>
</evidence>
<dbReference type="EMBL" id="KV875093">
    <property type="protein sequence ID" value="OIW35075.1"/>
    <property type="molecule type" value="Genomic_DNA"/>
</dbReference>
<dbReference type="Proteomes" id="UP000182658">
    <property type="component" value="Unassembled WGS sequence"/>
</dbReference>
<dbReference type="PANTHER" id="PTHR28268:SF1">
    <property type="entry name" value="MICOS SUBUNIT MIC26"/>
    <property type="match status" value="1"/>
</dbReference>
<keyword evidence="1" id="KW-0472">Membrane</keyword>
<dbReference type="InterPro" id="IPR019166">
    <property type="entry name" value="MIC26/MIC27"/>
</dbReference>
<evidence type="ECO:0000256" key="2">
    <source>
        <dbReference type="SAM" id="MobiDB-lite"/>
    </source>
</evidence>
<feature type="compositionally biased region" description="Low complexity" evidence="2">
    <location>
        <begin position="64"/>
        <end position="73"/>
    </location>
</feature>
<feature type="region of interest" description="Disordered" evidence="2">
    <location>
        <begin position="82"/>
        <end position="101"/>
    </location>
</feature>
<feature type="compositionally biased region" description="Polar residues" evidence="2">
    <location>
        <begin position="83"/>
        <end position="92"/>
    </location>
</feature>
<accession>A0A1J7J6T2</accession>
<keyword evidence="3" id="KW-0732">Signal</keyword>
<feature type="region of interest" description="Disordered" evidence="2">
    <location>
        <begin position="41"/>
        <end position="73"/>
    </location>
</feature>
<dbReference type="GO" id="GO:0044284">
    <property type="term" value="C:mitochondrial crista junction"/>
    <property type="evidence" value="ECO:0007669"/>
    <property type="project" value="TreeGrafter"/>
</dbReference>
<evidence type="ECO:0000313" key="4">
    <source>
        <dbReference type="EMBL" id="OIW35075.1"/>
    </source>
</evidence>
<keyword evidence="1" id="KW-0496">Mitochondrion</keyword>
<evidence type="ECO:0000256" key="1">
    <source>
        <dbReference type="RuleBase" id="RU363021"/>
    </source>
</evidence>
<dbReference type="GO" id="GO:0042407">
    <property type="term" value="P:cristae formation"/>
    <property type="evidence" value="ECO:0007669"/>
    <property type="project" value="InterPro"/>
</dbReference>
<evidence type="ECO:0000256" key="3">
    <source>
        <dbReference type="SAM" id="SignalP"/>
    </source>
</evidence>
<gene>
    <name evidence="4" type="ORF">CONLIGDRAFT_710316</name>
</gene>
<keyword evidence="5" id="KW-1185">Reference proteome</keyword>
<dbReference type="GO" id="GO:0061617">
    <property type="term" value="C:MICOS complex"/>
    <property type="evidence" value="ECO:0007669"/>
    <property type="project" value="UniProtKB-UniRule"/>
</dbReference>
<dbReference type="AlphaFoldDB" id="A0A1J7J6T2"/>
<dbReference type="InterPro" id="IPR033181">
    <property type="entry name" value="Mic26_fungi"/>
</dbReference>
<comment type="subunit">
    <text evidence="1">Component of the mitochondrial contact site and cristae organizing system (MICOS) complex.</text>
</comment>
<feature type="chain" id="PRO_5012814596" description="MICOS complex subunit" evidence="3">
    <location>
        <begin position="34"/>
        <end position="268"/>
    </location>
</feature>
<organism evidence="4 5">
    <name type="scientific">Coniochaeta ligniaria NRRL 30616</name>
    <dbReference type="NCBI Taxonomy" id="1408157"/>
    <lineage>
        <taxon>Eukaryota</taxon>
        <taxon>Fungi</taxon>
        <taxon>Dikarya</taxon>
        <taxon>Ascomycota</taxon>
        <taxon>Pezizomycotina</taxon>
        <taxon>Sordariomycetes</taxon>
        <taxon>Sordariomycetidae</taxon>
        <taxon>Coniochaetales</taxon>
        <taxon>Coniochaetaceae</taxon>
        <taxon>Coniochaeta</taxon>
    </lineage>
</organism>
<dbReference type="Pfam" id="PF09769">
    <property type="entry name" value="ApoO"/>
    <property type="match status" value="1"/>
</dbReference>
<dbReference type="STRING" id="1408157.A0A1J7J6T2"/>
<reference evidence="4 5" key="1">
    <citation type="submission" date="2016-10" db="EMBL/GenBank/DDBJ databases">
        <title>Draft genome sequence of Coniochaeta ligniaria NRRL30616, a lignocellulolytic fungus for bioabatement of inhibitors in plant biomass hydrolysates.</title>
        <authorList>
            <consortium name="DOE Joint Genome Institute"/>
            <person name="Jimenez D.J."/>
            <person name="Hector R.E."/>
            <person name="Riley R."/>
            <person name="Sun H."/>
            <person name="Grigoriev I.V."/>
            <person name="Van Elsas J.D."/>
            <person name="Nichols N.N."/>
        </authorList>
    </citation>
    <scope>NUCLEOTIDE SEQUENCE [LARGE SCALE GENOMIC DNA]</scope>
    <source>
        <strain evidence="4 5">NRRL 30616</strain>
    </source>
</reference>